<comment type="caution">
    <text evidence="1">The sequence shown here is derived from an EMBL/GenBank/DDBJ whole genome shotgun (WGS) entry which is preliminary data.</text>
</comment>
<dbReference type="AlphaFoldDB" id="A0A8H3G5U0"/>
<gene>
    <name evidence="1" type="ORF">IMSHALPRED_011095</name>
</gene>
<evidence type="ECO:0000313" key="1">
    <source>
        <dbReference type="EMBL" id="CAF9937302.1"/>
    </source>
</evidence>
<protein>
    <submittedName>
        <fullName evidence="1">Uncharacterized protein</fullName>
    </submittedName>
</protein>
<proteinExistence type="predicted"/>
<dbReference type="Proteomes" id="UP000664534">
    <property type="component" value="Unassembled WGS sequence"/>
</dbReference>
<dbReference type="EMBL" id="CAJPDT010000098">
    <property type="protein sequence ID" value="CAF9937302.1"/>
    <property type="molecule type" value="Genomic_DNA"/>
</dbReference>
<evidence type="ECO:0000313" key="2">
    <source>
        <dbReference type="Proteomes" id="UP000664534"/>
    </source>
</evidence>
<accession>A0A8H3G5U0</accession>
<keyword evidence="2" id="KW-1185">Reference proteome</keyword>
<name>A0A8H3G5U0_9LECA</name>
<organism evidence="1 2">
    <name type="scientific">Imshaugia aleurites</name>
    <dbReference type="NCBI Taxonomy" id="172621"/>
    <lineage>
        <taxon>Eukaryota</taxon>
        <taxon>Fungi</taxon>
        <taxon>Dikarya</taxon>
        <taxon>Ascomycota</taxon>
        <taxon>Pezizomycotina</taxon>
        <taxon>Lecanoromycetes</taxon>
        <taxon>OSLEUM clade</taxon>
        <taxon>Lecanoromycetidae</taxon>
        <taxon>Lecanorales</taxon>
        <taxon>Lecanorineae</taxon>
        <taxon>Parmeliaceae</taxon>
        <taxon>Imshaugia</taxon>
    </lineage>
</organism>
<dbReference type="OrthoDB" id="10506886at2759"/>
<reference evidence="1" key="1">
    <citation type="submission" date="2021-03" db="EMBL/GenBank/DDBJ databases">
        <authorList>
            <person name="Tagirdzhanova G."/>
        </authorList>
    </citation>
    <scope>NUCLEOTIDE SEQUENCE</scope>
</reference>
<sequence length="164" mass="16734">MASAPAPAPSAPAPSAPGPVLARAMTDPTFYQEADTAGKIAVETAVAEEKLRLYFGDGGARVVHKGSLAGKVDEGQHCGGAVWHVFPAGAEDRLWVVYVYAHAEAGGESSCMVGLRRVLGDEIREAEKGGRVRGGKTFGIAQAGMGISFFEYGGGGGGGELGRG</sequence>